<gene>
    <name evidence="1" type="ORF">Prubr_13650</name>
</gene>
<dbReference type="RefSeq" id="WP_212822601.1">
    <property type="nucleotide sequence ID" value="NZ_AP023359.1"/>
</dbReference>
<proteinExistence type="predicted"/>
<dbReference type="Gene3D" id="3.50.50.60">
    <property type="entry name" value="FAD/NAD(P)-binding domain"/>
    <property type="match status" value="1"/>
</dbReference>
<dbReference type="PANTHER" id="PTHR43422:SF3">
    <property type="entry name" value="THIAMINE THIAZOLE SYNTHASE"/>
    <property type="match status" value="1"/>
</dbReference>
<name>A0A810MUU3_9ACTN</name>
<keyword evidence="1" id="KW-0560">Oxidoreductase</keyword>
<dbReference type="GO" id="GO:0004497">
    <property type="term" value="F:monooxygenase activity"/>
    <property type="evidence" value="ECO:0007669"/>
    <property type="project" value="UniProtKB-KW"/>
</dbReference>
<evidence type="ECO:0000313" key="2">
    <source>
        <dbReference type="Proteomes" id="UP000680866"/>
    </source>
</evidence>
<dbReference type="EMBL" id="AP023359">
    <property type="protein sequence ID" value="BCJ64344.1"/>
    <property type="molecule type" value="Genomic_DNA"/>
</dbReference>
<dbReference type="KEGG" id="pry:Prubr_13650"/>
<dbReference type="Proteomes" id="UP000680866">
    <property type="component" value="Chromosome"/>
</dbReference>
<dbReference type="SUPFAM" id="SSF51905">
    <property type="entry name" value="FAD/NAD(P)-binding domain"/>
    <property type="match status" value="1"/>
</dbReference>
<reference evidence="1" key="1">
    <citation type="submission" date="2020-08" db="EMBL/GenBank/DDBJ databases">
        <title>Whole genome shotgun sequence of Polymorphospora rubra NBRC 101157.</title>
        <authorList>
            <person name="Komaki H."/>
            <person name="Tamura T."/>
        </authorList>
    </citation>
    <scope>NUCLEOTIDE SEQUENCE</scope>
    <source>
        <strain evidence="1">NBRC 101157</strain>
    </source>
</reference>
<dbReference type="AlphaFoldDB" id="A0A810MUU3"/>
<dbReference type="Pfam" id="PF12831">
    <property type="entry name" value="FAD_oxidored"/>
    <property type="match status" value="1"/>
</dbReference>
<organism evidence="1 2">
    <name type="scientific">Polymorphospora rubra</name>
    <dbReference type="NCBI Taxonomy" id="338584"/>
    <lineage>
        <taxon>Bacteria</taxon>
        <taxon>Bacillati</taxon>
        <taxon>Actinomycetota</taxon>
        <taxon>Actinomycetes</taxon>
        <taxon>Micromonosporales</taxon>
        <taxon>Micromonosporaceae</taxon>
        <taxon>Polymorphospora</taxon>
    </lineage>
</organism>
<dbReference type="PANTHER" id="PTHR43422">
    <property type="entry name" value="THIAMINE THIAZOLE SYNTHASE"/>
    <property type="match status" value="1"/>
</dbReference>
<keyword evidence="1" id="KW-0503">Monooxygenase</keyword>
<evidence type="ECO:0000313" key="1">
    <source>
        <dbReference type="EMBL" id="BCJ64344.1"/>
    </source>
</evidence>
<sequence length="440" mass="46452">MATKDRAVVLGGSVAGLLAVRALASSYREVVLVERDPLPVGTSTTPRTGVPHGRHAHGLLVGGLRAIETLLPGATADLAEAGVPAGDMCGAIRLYADGHPLRQGTIGELGLAVSRPFLESYVRTRVLDTANLKVIDGCDVAGLDSVDGAVTGARIHRRSVGAGEETVAADLVVDATGRGSRTPRWLGELGYASPVEERLEVNLSYTTRKFKMAPDGLGGNHTVIVAPSVTNPRGGVLQVVEQGRAVATVFGILGDAAPGDLDGFLAFAKTLRAPEFDGILRAAEPIDEPATFRFPASVRRRYERLDRFPAGLLVIGDAICSFNPQYAQGMSVSAMEAATLLRMAPDGVTAPAFFRAVAPIIDVPWQIVTGSDLAHPGVQGERTGAIRFVNAYLRRLQAAARRDATLTEAFARVLNLIAAPRSLMRPDLAVRVLVRGRAAR</sequence>
<keyword evidence="2" id="KW-1185">Reference proteome</keyword>
<accession>A0A810MUU3</accession>
<protein>
    <submittedName>
        <fullName evidence="1">FAD-binding monooxygenase</fullName>
    </submittedName>
</protein>
<dbReference type="InterPro" id="IPR036188">
    <property type="entry name" value="FAD/NAD-bd_sf"/>
</dbReference>